<feature type="region of interest" description="Disordered" evidence="2">
    <location>
        <begin position="475"/>
        <end position="508"/>
    </location>
</feature>
<dbReference type="HOGENOM" id="CLU_234541_0_0_7"/>
<organism evidence="3 4">
    <name type="scientific">Syntrophobacter fumaroxidans (strain DSM 10017 / MPOB)</name>
    <dbReference type="NCBI Taxonomy" id="335543"/>
    <lineage>
        <taxon>Bacteria</taxon>
        <taxon>Pseudomonadati</taxon>
        <taxon>Thermodesulfobacteriota</taxon>
        <taxon>Syntrophobacteria</taxon>
        <taxon>Syntrophobacterales</taxon>
        <taxon>Syntrophobacteraceae</taxon>
        <taxon>Syntrophobacter</taxon>
    </lineage>
</organism>
<accession>A0LGD2</accession>
<name>A0LGD2_SYNFM</name>
<dbReference type="RefSeq" id="WP_011697657.1">
    <property type="nucleotide sequence ID" value="NC_008554.1"/>
</dbReference>
<dbReference type="KEGG" id="sfu:Sfum_0786"/>
<evidence type="ECO:0000256" key="1">
    <source>
        <dbReference type="SAM" id="Coils"/>
    </source>
</evidence>
<reference evidence="3 4" key="1">
    <citation type="submission" date="2006-10" db="EMBL/GenBank/DDBJ databases">
        <title>Complete sequence of Syntrophobacter fumaroxidans MPOB.</title>
        <authorList>
            <consortium name="US DOE Joint Genome Institute"/>
            <person name="Copeland A."/>
            <person name="Lucas S."/>
            <person name="Lapidus A."/>
            <person name="Barry K."/>
            <person name="Detter J.C."/>
            <person name="Glavina del Rio T."/>
            <person name="Hammon N."/>
            <person name="Israni S."/>
            <person name="Pitluck S."/>
            <person name="Goltsman E.G."/>
            <person name="Martinez M."/>
            <person name="Schmutz J."/>
            <person name="Larimer F."/>
            <person name="Land M."/>
            <person name="Hauser L."/>
            <person name="Kyrpides N."/>
            <person name="Kim E."/>
            <person name="Boone D.R."/>
            <person name="Brockman F."/>
            <person name="Culley D."/>
            <person name="Ferry J."/>
            <person name="Gunsalus R."/>
            <person name="McInerney M.J."/>
            <person name="Morrison M."/>
            <person name="Plugge C."/>
            <person name="Rohlin L."/>
            <person name="Scholten J."/>
            <person name="Sieber J."/>
            <person name="Stams A.J.M."/>
            <person name="Worm P."/>
            <person name="Henstra A.M."/>
            <person name="Richardson P."/>
        </authorList>
    </citation>
    <scope>NUCLEOTIDE SEQUENCE [LARGE SCALE GENOMIC DNA]</scope>
    <source>
        <strain evidence="4">DSM 10017 / MPOB</strain>
    </source>
</reference>
<protein>
    <submittedName>
        <fullName evidence="3">Uncharacterized protein</fullName>
    </submittedName>
</protein>
<evidence type="ECO:0000313" key="3">
    <source>
        <dbReference type="EMBL" id="ABK16484.1"/>
    </source>
</evidence>
<feature type="coiled-coil region" evidence="1">
    <location>
        <begin position="244"/>
        <end position="271"/>
    </location>
</feature>
<feature type="compositionally biased region" description="Basic and acidic residues" evidence="2">
    <location>
        <begin position="1699"/>
        <end position="1714"/>
    </location>
</feature>
<dbReference type="eggNOG" id="COG1672">
    <property type="taxonomic scope" value="Bacteria"/>
</dbReference>
<dbReference type="SUPFAM" id="SSF52540">
    <property type="entry name" value="P-loop containing nucleoside triphosphate hydrolases"/>
    <property type="match status" value="1"/>
</dbReference>
<dbReference type="Gene3D" id="3.40.50.300">
    <property type="entry name" value="P-loop containing nucleotide triphosphate hydrolases"/>
    <property type="match status" value="1"/>
</dbReference>
<proteinExistence type="predicted"/>
<keyword evidence="1" id="KW-0175">Coiled coil</keyword>
<evidence type="ECO:0000313" key="4">
    <source>
        <dbReference type="Proteomes" id="UP000001784"/>
    </source>
</evidence>
<dbReference type="InterPro" id="IPR027417">
    <property type="entry name" value="P-loop_NTPase"/>
</dbReference>
<dbReference type="STRING" id="335543.Sfum_0786"/>
<gene>
    <name evidence="3" type="ordered locus">Sfum_0786</name>
</gene>
<dbReference type="Proteomes" id="UP000001784">
    <property type="component" value="Chromosome"/>
</dbReference>
<keyword evidence="4" id="KW-1185">Reference proteome</keyword>
<dbReference type="OrthoDB" id="6951663at2"/>
<evidence type="ECO:0000256" key="2">
    <source>
        <dbReference type="SAM" id="MobiDB-lite"/>
    </source>
</evidence>
<feature type="region of interest" description="Disordered" evidence="2">
    <location>
        <begin position="1699"/>
        <end position="1720"/>
    </location>
</feature>
<dbReference type="InParanoid" id="A0LGD2"/>
<dbReference type="PANTHER" id="PTHR34301:SF8">
    <property type="entry name" value="ATPASE DOMAIN-CONTAINING PROTEIN"/>
    <property type="match status" value="1"/>
</dbReference>
<sequence length="2031" mass="230458">MPKEKLDIYFEACGLSNSKSQKGEYVRDVLEYCKHMPEDPKAKLLIKKLNQAVKVPGFRFFELAKSENQTVALLPKVGRLRYLSEDIIELWSRAHSELVDHACEHLDTIGEDRLRWLKEQVIMDECHDELKEIVNDFVARNPETDLSKALQAFYFIVLFEDVLCEEYDESDKNDEVLMGEKKEIVAESGRDDHAQVSPVEIRGAPVMSEFWQDLFQKLESVPDESEDWDYLPVFIDHLHELKERKSKDRAVAEVRQKIDDLLNQMRSLLSHYLDQTCFLGLHSWSSGTLGDSELRTVSVQLESAQEKIQRSQILQGEILANPFNYQAAVDLAEISRQITSEFSELARFFRPDSGVQPEGFTPVEPPTELEVADPIKAAGAGPDGMPSPAMEDSACRDISEWDKPCEGGVVAQEEGPSPLLYLRVDEEIESDVYEFTDQKAAADTVQRDLVEESAADESQVQEPLEELQLGDAPGLGFEVVQPEPEQPQEEPEEPTPTLDDTEPAEKSAEDIPAIAESAKVDWNEFIANLLIEDDIPGAYWVSKSMEACGERGIPSWLVESLVGSRLLRWDNDFYGTELGELSKKFVPDGSEIHRMLGLAAALKPSVISPSSGMGSWLAEPASLHEAHEAVVALRNFAQRRCPLRSEDLSGAEEKEVRKRKLDSIVREAQEFLSERPRRKLIRTTTNKVWTAFVGTDGPIRQMLLPVSNDSRREAEIVAALVAEWRNREHLEEEVERALGKHIRNTRNIGTSPREQIYDNVVDAIDIGEKWLNAVRREEIIEGRGQWLQAQVRRLRDGIGGGIRNVLGALRDQSRESQSLERRAAAMVLGRAFVEIAQILNIQIDPEWPQLFRNSVEGWVSGGGSIKDILGRRLIFLPELPIKDDLSLNAEATVKVRHAVWNSHKEGRTLADALIGWFKARDFRFVEICIDHIPADGKENGFRHRYRELLDGARLALQEKVDTALESVEQALVDGILLDEDRSEMLDCIRHIQPLKEYNISGRDAELKGAIHDRLSIARKARLEHLKSTWEDLSSKLISIITDPEKSDSVKTFIKSAFQNGEIRVLGETLSHLWEIVEVGKELDSSLFKSRRKIECETLRDFFVKYSEIENFMFRNNGLQSVIQTIREKEPVAGMSYAGLMNDRLESALSGVKAFLELKKSRHDHGRSLQNIREVLSFLGYKPYKGETSRIDIKEKSQDLLFLRASVTATNLARPIPEFGSLVEGALNVLVLWERPVAETITSLVQQSRVDRHGLVVLYLGRMNQAERWDSLRLCRADNVTLAVLDEVLLVYLTKERGERLGTFLRCALPFTAIDPYKPFVQGDVPLEMFYGRKRMADDLQEYSTCLVYGGRQLGKSALLRHVQRSFHHPSLERYALYLEIRNIGAAGSRDANRYQDEVWERIREGLKSIGLLKQSIHTFKAETLRKHIIECLEEVPGRRILVLFDEADNFLDADSSLSAFPVLQELKSLMSDTKRHFKVVFAGLQNVQRFQGIPNQPLAQFGVPLKVGPLDPSDATRLVWEPMEFLGIELDETTVLRILSYTNYHAGLIQFFCKKLIKRIGKKQQDRKVQLPIKIRREDVEAVYRDQAVQDEIRQRLDLTLELDTRYQAITWALIIEQKNDRDSYSRSFSAKEVLDLVKVYWAAGFAETEIDDMNSKLDEMCGLGVLVRSSDGCYRLRSPNMVTLMGTNIESRLEELSTREPEEKFRPDSHHTFLDPGPHYSPLTYSQERDLSSPDFGVSILFTSPALGLDLIANALSRLVPKGYLEEGLGISQEIPSRIKSPETLSDYLSTLLKPSQKAEQFIFQFRPQCGAEALKALVGGCLEFCVKHRQRTSRRWCKIIFVFDPATAENWFAMNSEERDELETRCDAVVSPKLWSEDGIRNRLEQLDKLSSPEVSREIIRATGGWPILVDHLFQTSAKENNLAIPAAEMMKELSGVGSTLRGDFLNRISIGTLPGVLEVLKVFHEIGTIAESDLSDLHLLLDAEGDRGRAREDTLRAVDYLKRMRILHSAADGTVLDRVVKNLHWIAQ</sequence>
<dbReference type="EMBL" id="CP000478">
    <property type="protein sequence ID" value="ABK16484.1"/>
    <property type="molecule type" value="Genomic_DNA"/>
</dbReference>
<dbReference type="PANTHER" id="PTHR34301">
    <property type="entry name" value="DNA-BINDING PROTEIN-RELATED"/>
    <property type="match status" value="1"/>
</dbReference>